<dbReference type="AlphaFoldDB" id="A0A8T0IXS4"/>
<dbReference type="Proteomes" id="UP000822688">
    <property type="component" value="Chromosome 2"/>
</dbReference>
<gene>
    <name evidence="2" type="ORF">KC19_2G250600</name>
</gene>
<evidence type="ECO:0000313" key="3">
    <source>
        <dbReference type="Proteomes" id="UP000822688"/>
    </source>
</evidence>
<protein>
    <submittedName>
        <fullName evidence="2">Uncharacterized protein</fullName>
    </submittedName>
</protein>
<feature type="chain" id="PRO_5035940937" evidence="1">
    <location>
        <begin position="35"/>
        <end position="132"/>
    </location>
</feature>
<keyword evidence="1" id="KW-0732">Signal</keyword>
<name>A0A8T0IXS4_CERPU</name>
<accession>A0A8T0IXS4</accession>
<reference evidence="2" key="1">
    <citation type="submission" date="2020-06" db="EMBL/GenBank/DDBJ databases">
        <title>WGS assembly of Ceratodon purpureus strain R40.</title>
        <authorList>
            <person name="Carey S.B."/>
            <person name="Jenkins J."/>
            <person name="Shu S."/>
            <person name="Lovell J.T."/>
            <person name="Sreedasyam A."/>
            <person name="Maumus F."/>
            <person name="Tiley G.P."/>
            <person name="Fernandez-Pozo N."/>
            <person name="Barry K."/>
            <person name="Chen C."/>
            <person name="Wang M."/>
            <person name="Lipzen A."/>
            <person name="Daum C."/>
            <person name="Saski C.A."/>
            <person name="Payton A.C."/>
            <person name="Mcbreen J.C."/>
            <person name="Conrad R.E."/>
            <person name="Kollar L.M."/>
            <person name="Olsson S."/>
            <person name="Huttunen S."/>
            <person name="Landis J.B."/>
            <person name="Wickett N.J."/>
            <person name="Johnson M.G."/>
            <person name="Rensing S.A."/>
            <person name="Grimwood J."/>
            <person name="Schmutz J."/>
            <person name="Mcdaniel S.F."/>
        </authorList>
    </citation>
    <scope>NUCLEOTIDE SEQUENCE</scope>
    <source>
        <strain evidence="2">R40</strain>
    </source>
</reference>
<proteinExistence type="predicted"/>
<evidence type="ECO:0000313" key="2">
    <source>
        <dbReference type="EMBL" id="KAG0588544.1"/>
    </source>
</evidence>
<organism evidence="2 3">
    <name type="scientific">Ceratodon purpureus</name>
    <name type="common">Fire moss</name>
    <name type="synonym">Dicranum purpureum</name>
    <dbReference type="NCBI Taxonomy" id="3225"/>
    <lineage>
        <taxon>Eukaryota</taxon>
        <taxon>Viridiplantae</taxon>
        <taxon>Streptophyta</taxon>
        <taxon>Embryophyta</taxon>
        <taxon>Bryophyta</taxon>
        <taxon>Bryophytina</taxon>
        <taxon>Bryopsida</taxon>
        <taxon>Dicranidae</taxon>
        <taxon>Pseudoditrichales</taxon>
        <taxon>Ditrichaceae</taxon>
        <taxon>Ceratodon</taxon>
    </lineage>
</organism>
<evidence type="ECO:0000256" key="1">
    <source>
        <dbReference type="SAM" id="SignalP"/>
    </source>
</evidence>
<dbReference type="EMBL" id="CM026422">
    <property type="protein sequence ID" value="KAG0588544.1"/>
    <property type="molecule type" value="Genomic_DNA"/>
</dbReference>
<feature type="signal peptide" evidence="1">
    <location>
        <begin position="1"/>
        <end position="34"/>
    </location>
</feature>
<sequence>MAAKYSSGSSSGASTMRATLVLLLLLGAVVAAHGRKVSCVNKCPKPIKCNGILVDVDATVIVDIDLTVKVDVTDITDVLLSGTYLVPGDVTELVVIYVDGYLKVTVGKVLTIIGGILQTLVGLVLGLFKCSL</sequence>
<keyword evidence="3" id="KW-1185">Reference proteome</keyword>
<comment type="caution">
    <text evidence="2">The sequence shown here is derived from an EMBL/GenBank/DDBJ whole genome shotgun (WGS) entry which is preliminary data.</text>
</comment>